<feature type="region of interest" description="Disordered" evidence="1">
    <location>
        <begin position="272"/>
        <end position="318"/>
    </location>
</feature>
<gene>
    <name evidence="2" type="ORF">GSLYS_00000817001</name>
</gene>
<dbReference type="EMBL" id="CAXITT010000007">
    <property type="protein sequence ID" value="CAL1526640.1"/>
    <property type="molecule type" value="Genomic_DNA"/>
</dbReference>
<comment type="caution">
    <text evidence="2">The sequence shown here is derived from an EMBL/GenBank/DDBJ whole genome shotgun (WGS) entry which is preliminary data.</text>
</comment>
<evidence type="ECO:0000256" key="1">
    <source>
        <dbReference type="SAM" id="MobiDB-lite"/>
    </source>
</evidence>
<evidence type="ECO:0000313" key="2">
    <source>
        <dbReference type="EMBL" id="CAL1526640.1"/>
    </source>
</evidence>
<dbReference type="PANTHER" id="PTHR10773:SF19">
    <property type="match status" value="1"/>
</dbReference>
<organism evidence="2 3">
    <name type="scientific">Lymnaea stagnalis</name>
    <name type="common">Great pond snail</name>
    <name type="synonym">Helix stagnalis</name>
    <dbReference type="NCBI Taxonomy" id="6523"/>
    <lineage>
        <taxon>Eukaryota</taxon>
        <taxon>Metazoa</taxon>
        <taxon>Spiralia</taxon>
        <taxon>Lophotrochozoa</taxon>
        <taxon>Mollusca</taxon>
        <taxon>Gastropoda</taxon>
        <taxon>Heterobranchia</taxon>
        <taxon>Euthyneura</taxon>
        <taxon>Panpulmonata</taxon>
        <taxon>Hygrophila</taxon>
        <taxon>Lymnaeoidea</taxon>
        <taxon>Lymnaeidae</taxon>
        <taxon>Lymnaea</taxon>
    </lineage>
</organism>
<dbReference type="PANTHER" id="PTHR10773">
    <property type="entry name" value="DNA-DIRECTED RNA POLYMERASES I, II, AND III SUBUNIT RPABC2"/>
    <property type="match status" value="1"/>
</dbReference>
<keyword evidence="3" id="KW-1185">Reference proteome</keyword>
<dbReference type="AlphaFoldDB" id="A0AAV2GYZ0"/>
<feature type="region of interest" description="Disordered" evidence="1">
    <location>
        <begin position="203"/>
        <end position="241"/>
    </location>
</feature>
<dbReference type="Proteomes" id="UP001497497">
    <property type="component" value="Unassembled WGS sequence"/>
</dbReference>
<name>A0AAV2GYZ0_LYMST</name>
<feature type="compositionally biased region" description="Polar residues" evidence="1">
    <location>
        <begin position="99"/>
        <end position="113"/>
    </location>
</feature>
<proteinExistence type="predicted"/>
<feature type="region of interest" description="Disordered" evidence="1">
    <location>
        <begin position="44"/>
        <end position="113"/>
    </location>
</feature>
<reference evidence="2 3" key="1">
    <citation type="submission" date="2024-04" db="EMBL/GenBank/DDBJ databases">
        <authorList>
            <consortium name="Genoscope - CEA"/>
            <person name="William W."/>
        </authorList>
    </citation>
    <scope>NUCLEOTIDE SEQUENCE [LARGE SCALE GENOMIC DNA]</scope>
</reference>
<protein>
    <submittedName>
        <fullName evidence="2">Uncharacterized protein</fullName>
    </submittedName>
</protein>
<feature type="non-terminal residue" evidence="2">
    <location>
        <position position="538"/>
    </location>
</feature>
<feature type="compositionally biased region" description="Polar residues" evidence="1">
    <location>
        <begin position="223"/>
        <end position="238"/>
    </location>
</feature>
<feature type="non-terminal residue" evidence="2">
    <location>
        <position position="1"/>
    </location>
</feature>
<feature type="compositionally biased region" description="Basic and acidic residues" evidence="1">
    <location>
        <begin position="286"/>
        <end position="305"/>
    </location>
</feature>
<accession>A0AAV2GYZ0</accession>
<evidence type="ECO:0000313" key="3">
    <source>
        <dbReference type="Proteomes" id="UP001497497"/>
    </source>
</evidence>
<sequence>RSHSDDIRNVKKLYRHYQTECELENMKPASISVYRKVYSDMHKDKSDTPVELPPDNVLMQTPKKKAKPSDNKAVVSADEDSEAFDASHSSLPEHHPSVSLANTPPSTNQISGTASPFDLGLIPSTCSGDPQHMMTASVTDKRLCSLNIPQNFAHPQQHQQHTNNHQAQHFLPQQQQQHNGKVLYGSLYPTPVCHERGPISSFMPSVWDSNRTAHSSGPGDPNVNYSSSGYPSHNHLQPSSSALSSSLFNYKISSMSTHSHTLNSETDMKNYQHTQPATASAAKTNTETKKSSESKIRKSRDSKIKKETKKRTRNEDQWGRNVRKRLRFKGEAYTSVRGKLVEAKRVKEVDCSKCKFKCTTRVTDEQRETLNQYYWGLDTYKKKIEFLNKYVETYTPKRKMTGRRAFSRKYTFDIDDKEERVCKDFFKATLHISESTIATALEKSRKGPEAIVDMRGKHKPVNKTTEETLQSIRELIIYLTGMRPHKTSNNSRLGSEYRDVNRLYQVYKYDCEKKSKKVASLGIFRNVLVKEFGIKSVK</sequence>